<protein>
    <submittedName>
        <fullName evidence="1">DUF1320 domain-containing protein</fullName>
    </submittedName>
</protein>
<organism evidence="1 2">
    <name type="scientific">Kaustia mangrovi</name>
    <dbReference type="NCBI Taxonomy" id="2593653"/>
    <lineage>
        <taxon>Bacteria</taxon>
        <taxon>Pseudomonadati</taxon>
        <taxon>Pseudomonadota</taxon>
        <taxon>Alphaproteobacteria</taxon>
        <taxon>Hyphomicrobiales</taxon>
        <taxon>Parvibaculaceae</taxon>
        <taxon>Kaustia</taxon>
    </lineage>
</organism>
<dbReference type="InterPro" id="IPR009752">
    <property type="entry name" value="Phage_Mu_GpJ"/>
</dbReference>
<dbReference type="KEGG" id="kmn:HW532_19120"/>
<dbReference type="RefSeq" id="WP_213162000.1">
    <property type="nucleotide sequence ID" value="NZ_CP058214.1"/>
</dbReference>
<sequence>MAYATEADIDRLYPGQLDRLAWNMEADARDTARIAAALSDATAFINSYIAARHALPLSTVPDVLVTLAVDIALWRLASTADLLTEEISYRHKHAHDWLKDVAAGRAALDVPAGTPEATAPDLPELDAPERLFRRERGL</sequence>
<dbReference type="Proteomes" id="UP000593594">
    <property type="component" value="Chromosome"/>
</dbReference>
<gene>
    <name evidence="1" type="ORF">HW532_19120</name>
</gene>
<reference evidence="1 2" key="1">
    <citation type="submission" date="2020-06" db="EMBL/GenBank/DDBJ databases">
        <title>Genome sequence of 2 isolates from Red Sea Mangroves.</title>
        <authorList>
            <person name="Sefrji F."/>
            <person name="Michoud G."/>
            <person name="Merlino G."/>
            <person name="Daffonchio D."/>
        </authorList>
    </citation>
    <scope>NUCLEOTIDE SEQUENCE [LARGE SCALE GENOMIC DNA]</scope>
    <source>
        <strain evidence="1 2">R1DC25</strain>
    </source>
</reference>
<proteinExistence type="predicted"/>
<name>A0A7S8C731_9HYPH</name>
<dbReference type="EMBL" id="CP058214">
    <property type="protein sequence ID" value="QPC44628.1"/>
    <property type="molecule type" value="Genomic_DNA"/>
</dbReference>
<evidence type="ECO:0000313" key="1">
    <source>
        <dbReference type="EMBL" id="QPC44628.1"/>
    </source>
</evidence>
<keyword evidence="2" id="KW-1185">Reference proteome</keyword>
<dbReference type="AlphaFoldDB" id="A0A7S8C731"/>
<dbReference type="Pfam" id="PF07030">
    <property type="entry name" value="Phage_Mu_Gp36"/>
    <property type="match status" value="1"/>
</dbReference>
<accession>A0A7S8C731</accession>
<evidence type="ECO:0000313" key="2">
    <source>
        <dbReference type="Proteomes" id="UP000593594"/>
    </source>
</evidence>